<keyword evidence="2" id="KW-1185">Reference proteome</keyword>
<dbReference type="AlphaFoldDB" id="A0A1M2W2B1"/>
<sequence>MVYIKKVLRKSKELEIATYLYSQDLRGDLQNHCVPILDVLETPQDPNYSFMVMPFLRYIDSPNFERVEDILHDCAFKNVMMDASALYPLGHHPIQYDYLASDYSRRAPVLSRAVVKPNLVTYYFTDFGISTRFTPENEERLVVGVRGLDRTLPELSPNVKYDPFKADIYLLGNVFREHFVQVTTLLSSHNMLHTQNLTMTNIEVSECADAKPRTPHRKHDGA</sequence>
<accession>A0A1M2W2B1</accession>
<organism evidence="1 2">
    <name type="scientific">Trametes pubescens</name>
    <name type="common">White-rot fungus</name>
    <dbReference type="NCBI Taxonomy" id="154538"/>
    <lineage>
        <taxon>Eukaryota</taxon>
        <taxon>Fungi</taxon>
        <taxon>Dikarya</taxon>
        <taxon>Basidiomycota</taxon>
        <taxon>Agaricomycotina</taxon>
        <taxon>Agaricomycetes</taxon>
        <taxon>Polyporales</taxon>
        <taxon>Polyporaceae</taxon>
        <taxon>Trametes</taxon>
    </lineage>
</organism>
<dbReference type="EMBL" id="MNAD01000344">
    <property type="protein sequence ID" value="OJT13997.1"/>
    <property type="molecule type" value="Genomic_DNA"/>
</dbReference>
<dbReference type="OrthoDB" id="5987198at2759"/>
<proteinExistence type="predicted"/>
<protein>
    <recommendedName>
        <fullName evidence="3">Protein kinase domain-containing protein</fullName>
    </recommendedName>
</protein>
<evidence type="ECO:0000313" key="1">
    <source>
        <dbReference type="EMBL" id="OJT13997.1"/>
    </source>
</evidence>
<reference evidence="1 2" key="1">
    <citation type="submission" date="2016-10" db="EMBL/GenBank/DDBJ databases">
        <title>Genome sequence of the basidiomycete white-rot fungus Trametes pubescens.</title>
        <authorList>
            <person name="Makela M.R."/>
            <person name="Granchi Z."/>
            <person name="Peng M."/>
            <person name="De Vries R.P."/>
            <person name="Grigoriev I."/>
            <person name="Riley R."/>
            <person name="Hilden K."/>
        </authorList>
    </citation>
    <scope>NUCLEOTIDE SEQUENCE [LARGE SCALE GENOMIC DNA]</scope>
    <source>
        <strain evidence="1 2">FBCC735</strain>
    </source>
</reference>
<dbReference type="Proteomes" id="UP000184267">
    <property type="component" value="Unassembled WGS sequence"/>
</dbReference>
<comment type="caution">
    <text evidence="1">The sequence shown here is derived from an EMBL/GenBank/DDBJ whole genome shotgun (WGS) entry which is preliminary data.</text>
</comment>
<evidence type="ECO:0008006" key="3">
    <source>
        <dbReference type="Google" id="ProtNLM"/>
    </source>
</evidence>
<evidence type="ECO:0000313" key="2">
    <source>
        <dbReference type="Proteomes" id="UP000184267"/>
    </source>
</evidence>
<dbReference type="STRING" id="154538.A0A1M2W2B1"/>
<gene>
    <name evidence="1" type="ORF">TRAPUB_9481</name>
</gene>
<name>A0A1M2W2B1_TRAPU</name>